<evidence type="ECO:0000313" key="2">
    <source>
        <dbReference type="Proteomes" id="UP000075430"/>
    </source>
</evidence>
<keyword evidence="2" id="KW-1185">Reference proteome</keyword>
<sequence length="77" mass="8831">MPKKYSDRGFAIYEELTDTQQTTVKVQKSSLAEEECVFILGNNDISSHPDKYFPPHLNVEQAKRVIKALQEFVGENE</sequence>
<evidence type="ECO:0000313" key="1">
    <source>
        <dbReference type="EMBL" id="KXZ22357.1"/>
    </source>
</evidence>
<dbReference type="STRING" id="1793963.AXI58_10220"/>
<name>A0A150FAT5_9BACI</name>
<organism evidence="1 2">
    <name type="scientific">Bacillus nakamurai</name>
    <dbReference type="NCBI Taxonomy" id="1793963"/>
    <lineage>
        <taxon>Bacteria</taxon>
        <taxon>Bacillati</taxon>
        <taxon>Bacillota</taxon>
        <taxon>Bacilli</taxon>
        <taxon>Bacillales</taxon>
        <taxon>Bacillaceae</taxon>
        <taxon>Bacillus</taxon>
    </lineage>
</organism>
<proteinExistence type="predicted"/>
<dbReference type="AlphaFoldDB" id="A0A150FAT5"/>
<reference evidence="2" key="1">
    <citation type="submission" date="2016-02" db="EMBL/GenBank/DDBJ databases">
        <authorList>
            <person name="Dunlap C."/>
        </authorList>
    </citation>
    <scope>NUCLEOTIDE SEQUENCE [LARGE SCALE GENOMIC DNA]</scope>
    <source>
        <strain evidence="2">NRRL B-41092</strain>
    </source>
</reference>
<dbReference type="Proteomes" id="UP000075430">
    <property type="component" value="Unassembled WGS sequence"/>
</dbReference>
<dbReference type="EMBL" id="LSBA01000005">
    <property type="protein sequence ID" value="KXZ22357.1"/>
    <property type="molecule type" value="Genomic_DNA"/>
</dbReference>
<dbReference type="RefSeq" id="WP_061520700.1">
    <property type="nucleotide sequence ID" value="NZ_JARLZY010000019.1"/>
</dbReference>
<accession>A0A150FAT5</accession>
<comment type="caution">
    <text evidence="1">The sequence shown here is derived from an EMBL/GenBank/DDBJ whole genome shotgun (WGS) entry which is preliminary data.</text>
</comment>
<gene>
    <name evidence="1" type="ORF">AXI58_10220</name>
</gene>
<protein>
    <submittedName>
        <fullName evidence="1">Uncharacterized protein</fullName>
    </submittedName>
</protein>